<evidence type="ECO:0000313" key="2">
    <source>
        <dbReference type="Proteomes" id="UP000596660"/>
    </source>
</evidence>
<reference evidence="1" key="1">
    <citation type="journal article" date="2017" name="Nature">
        <title>The genome of Chenopodium quinoa.</title>
        <authorList>
            <person name="Jarvis D.E."/>
            <person name="Ho Y.S."/>
            <person name="Lightfoot D.J."/>
            <person name="Schmoeckel S.M."/>
            <person name="Li B."/>
            <person name="Borm T.J.A."/>
            <person name="Ohyanagi H."/>
            <person name="Mineta K."/>
            <person name="Michell C.T."/>
            <person name="Saber N."/>
            <person name="Kharbatia N.M."/>
            <person name="Rupper R.R."/>
            <person name="Sharp A.R."/>
            <person name="Dally N."/>
            <person name="Boughton B.A."/>
            <person name="Woo Y.H."/>
            <person name="Gao G."/>
            <person name="Schijlen E.G.W.M."/>
            <person name="Guo X."/>
            <person name="Momin A.A."/>
            <person name="Negrao S."/>
            <person name="Al-Babili S."/>
            <person name="Gehring C."/>
            <person name="Roessner U."/>
            <person name="Jung C."/>
            <person name="Murphy K."/>
            <person name="Arold S.T."/>
            <person name="Gojobori T."/>
            <person name="van der Linden C.G."/>
            <person name="van Loo E.N."/>
            <person name="Jellen E.N."/>
            <person name="Maughan P.J."/>
            <person name="Tester M."/>
        </authorList>
    </citation>
    <scope>NUCLEOTIDE SEQUENCE [LARGE SCALE GENOMIC DNA]</scope>
    <source>
        <strain evidence="1">cv. PI 614886</strain>
    </source>
</reference>
<dbReference type="Gramene" id="AUR62028660-RA">
    <property type="protein sequence ID" value="AUR62028660-RA:cds"/>
    <property type="gene ID" value="AUR62028660"/>
</dbReference>
<protein>
    <submittedName>
        <fullName evidence="1">Uncharacterized protein</fullName>
    </submittedName>
</protein>
<organism evidence="1 2">
    <name type="scientific">Chenopodium quinoa</name>
    <name type="common">Quinoa</name>
    <dbReference type="NCBI Taxonomy" id="63459"/>
    <lineage>
        <taxon>Eukaryota</taxon>
        <taxon>Viridiplantae</taxon>
        <taxon>Streptophyta</taxon>
        <taxon>Embryophyta</taxon>
        <taxon>Tracheophyta</taxon>
        <taxon>Spermatophyta</taxon>
        <taxon>Magnoliopsida</taxon>
        <taxon>eudicotyledons</taxon>
        <taxon>Gunneridae</taxon>
        <taxon>Pentapetalae</taxon>
        <taxon>Caryophyllales</taxon>
        <taxon>Chenopodiaceae</taxon>
        <taxon>Chenopodioideae</taxon>
        <taxon>Atripliceae</taxon>
        <taxon>Chenopodium</taxon>
    </lineage>
</organism>
<evidence type="ECO:0000313" key="1">
    <source>
        <dbReference type="EnsemblPlants" id="AUR62028660-RA:cds"/>
    </source>
</evidence>
<dbReference type="Proteomes" id="UP000596660">
    <property type="component" value="Unplaced"/>
</dbReference>
<proteinExistence type="predicted"/>
<keyword evidence="2" id="KW-1185">Reference proteome</keyword>
<name>A0A803MFR6_CHEQI</name>
<dbReference type="EnsemblPlants" id="AUR62028660-RA">
    <property type="protein sequence ID" value="AUR62028660-RA:cds"/>
    <property type="gene ID" value="AUR62028660"/>
</dbReference>
<reference evidence="1" key="2">
    <citation type="submission" date="2021-03" db="UniProtKB">
        <authorList>
            <consortium name="EnsemblPlants"/>
        </authorList>
    </citation>
    <scope>IDENTIFICATION</scope>
</reference>
<accession>A0A803MFR6</accession>
<sequence length="282" mass="31916">MDGRKLLTINRPFILEFKVQFPQFYIRVNLKDADNSILMEGLVDIETLCIDIEIDPLLFDRALCSVFQGDNGYCALHYAVFKSAARVDLKIVLLCKGVVDVAKVHGKVVAWSDIFDYTSEYEKKYYRTILYDEPDDIIYSPSIVAPKNTEQSSSDEPRSCFNMIADNKLKPSFSDECNRLVGVLLSESRVSVPVDHGYNISVDLYASSLTQSGLAEHFQKTLSFQFHKDKQMKMEIPGELTSPLSSLDTEDQLVLIVAPQLGNQLQRQRSAKVIFLGINRLI</sequence>
<dbReference type="AlphaFoldDB" id="A0A803MFR6"/>